<reference evidence="5 6" key="1">
    <citation type="submission" date="2019-09" db="EMBL/GenBank/DDBJ databases">
        <title>Complete genome sequence of Arachidicoccus sp. B3-10 isolated from apple orchard soil.</title>
        <authorList>
            <person name="Kim H.S."/>
            <person name="Han K.-I."/>
            <person name="Suh M.K."/>
            <person name="Lee K.C."/>
            <person name="Eom M.K."/>
            <person name="Kim J.-S."/>
            <person name="Kang S.W."/>
            <person name="Sin Y."/>
            <person name="Lee J.-S."/>
        </authorList>
    </citation>
    <scope>NUCLEOTIDE SEQUENCE [LARGE SCALE GENOMIC DNA]</scope>
    <source>
        <strain evidence="5 6">B3-10</strain>
    </source>
</reference>
<dbReference type="RefSeq" id="WP_131328666.1">
    <property type="nucleotide sequence ID" value="NZ_CP044016.1"/>
</dbReference>
<protein>
    <submittedName>
        <fullName evidence="5">TonB-dependent receptor</fullName>
    </submittedName>
</protein>
<evidence type="ECO:0000256" key="1">
    <source>
        <dbReference type="ARBA" id="ARBA00004442"/>
    </source>
</evidence>
<dbReference type="EMBL" id="CP044016">
    <property type="protein sequence ID" value="QES87779.1"/>
    <property type="molecule type" value="Genomic_DNA"/>
</dbReference>
<evidence type="ECO:0000313" key="5">
    <source>
        <dbReference type="EMBL" id="QES87779.1"/>
    </source>
</evidence>
<dbReference type="InterPro" id="IPR008969">
    <property type="entry name" value="CarboxyPept-like_regulatory"/>
</dbReference>
<feature type="domain" description="Outer membrane protein beta-barrel" evidence="4">
    <location>
        <begin position="379"/>
        <end position="781"/>
    </location>
</feature>
<dbReference type="GO" id="GO:0009279">
    <property type="term" value="C:cell outer membrane"/>
    <property type="evidence" value="ECO:0007669"/>
    <property type="project" value="UniProtKB-SubCell"/>
</dbReference>
<dbReference type="Gene3D" id="2.60.40.1120">
    <property type="entry name" value="Carboxypeptidase-like, regulatory domain"/>
    <property type="match status" value="1"/>
</dbReference>
<dbReference type="AlphaFoldDB" id="A0A5P2G0Z4"/>
<organism evidence="5 6">
    <name type="scientific">Rhizosphaericola mali</name>
    <dbReference type="NCBI Taxonomy" id="2545455"/>
    <lineage>
        <taxon>Bacteria</taxon>
        <taxon>Pseudomonadati</taxon>
        <taxon>Bacteroidota</taxon>
        <taxon>Chitinophagia</taxon>
        <taxon>Chitinophagales</taxon>
        <taxon>Chitinophagaceae</taxon>
        <taxon>Rhizosphaericola</taxon>
    </lineage>
</organism>
<proteinExistence type="predicted"/>
<comment type="subcellular location">
    <subcellularLocation>
        <location evidence="1">Cell outer membrane</location>
    </subcellularLocation>
</comment>
<evidence type="ECO:0000313" key="6">
    <source>
        <dbReference type="Proteomes" id="UP000292424"/>
    </source>
</evidence>
<dbReference type="InterPro" id="IPR037066">
    <property type="entry name" value="Plug_dom_sf"/>
</dbReference>
<keyword evidence="2" id="KW-0472">Membrane</keyword>
<dbReference type="Gene3D" id="2.170.130.10">
    <property type="entry name" value="TonB-dependent receptor, plug domain"/>
    <property type="match status" value="1"/>
</dbReference>
<dbReference type="OrthoDB" id="606851at2"/>
<dbReference type="PANTHER" id="PTHR40980:SF4">
    <property type="entry name" value="TONB-DEPENDENT RECEPTOR-LIKE BETA-BARREL DOMAIN-CONTAINING PROTEIN"/>
    <property type="match status" value="1"/>
</dbReference>
<dbReference type="SUPFAM" id="SSF56935">
    <property type="entry name" value="Porins"/>
    <property type="match status" value="1"/>
</dbReference>
<accession>A0A5P2G0Z4</accession>
<dbReference type="InterPro" id="IPR036942">
    <property type="entry name" value="Beta-barrel_TonB_sf"/>
</dbReference>
<dbReference type="Pfam" id="PF13715">
    <property type="entry name" value="CarbopepD_reg_2"/>
    <property type="match status" value="1"/>
</dbReference>
<dbReference type="Gene3D" id="2.40.170.20">
    <property type="entry name" value="TonB-dependent receptor, beta-barrel domain"/>
    <property type="match status" value="1"/>
</dbReference>
<dbReference type="InterPro" id="IPR041700">
    <property type="entry name" value="OMP_b-brl_3"/>
</dbReference>
<dbReference type="PANTHER" id="PTHR40980">
    <property type="entry name" value="PLUG DOMAIN-CONTAINING PROTEIN"/>
    <property type="match status" value="1"/>
</dbReference>
<evidence type="ECO:0000256" key="2">
    <source>
        <dbReference type="ARBA" id="ARBA00023136"/>
    </source>
</evidence>
<keyword evidence="6" id="KW-1185">Reference proteome</keyword>
<name>A0A5P2G0Z4_9BACT</name>
<sequence length="807" mass="92094">MTRLLLLISLIFVSLFPSYLYAQKIELAEIKGTIINKENQPISNVSLVLQTINKKVVRFALSDSTGHFSLDSLPYQKYLIEISMVGYQTYHSDTILFESKTNLNIQLEDSVSNLGEVKVATKKKLFEMLPDKMVMNVENNILAAGNSVYDIIRKAPMVSLDKEQNLLLKAQTPLIYVDDRPTYMSGTQLTEYLKSLPSESIATIEFITNPSSKYDAAGSAGIINIRLKKNKLYGFNGIVNARIGTGRYIKSGGGLNLNYRNGWLNTYMTWNTSYSQSYNALTYNSKIMNNEIASYQDRENYWHPTSTYNNFKGGADFNLNKKDVLSLVVMGYIENTKQITTNTSILCDAKKDPYQYIETKLTGKNKVHNITYNVNYKTNLDSLGSSIVIDADYAKYLQKDSDNNINNFTDPNGVIIRDPYIFKNNRPANIDIKSGKIDYTKYWASKYKLESGLKYSSVNTDNNLVVDSIRNNAWEMDYGRSNHFVYKEDIAAFYSTVSQSYGDLSLQLGLRGEWTRSNANSITIDKVVKRNYFNLFPTLFTTYKINDKNDLNFSYSRRINRPSYESLNPFVRYIDPYTSFVGNPFLKPSFSNSFELRHGFKQFLYTTLSYSHSANIITNTILQDSTTGKVVNSSDNASSRDYLYLNIYASIPIAKWWNSETSLNINYNRSKSSIPDYSYNTHGFGTDINTDHTFSLPKNIKIQTSFRYSFPSVDGLARMKTSYGWDLGVQKQILDKKGTIKIAATNIFAQAAYRAHYIGSGLDINWINRWEARRINVSFVYKFGNQKVKAANSRRTSSSEEQNRVNM</sequence>
<evidence type="ECO:0000256" key="3">
    <source>
        <dbReference type="ARBA" id="ARBA00023237"/>
    </source>
</evidence>
<keyword evidence="3" id="KW-0998">Cell outer membrane</keyword>
<dbReference type="SUPFAM" id="SSF49464">
    <property type="entry name" value="Carboxypeptidase regulatory domain-like"/>
    <property type="match status" value="1"/>
</dbReference>
<gene>
    <name evidence="5" type="ORF">E0W69_003555</name>
</gene>
<evidence type="ECO:0000259" key="4">
    <source>
        <dbReference type="Pfam" id="PF14905"/>
    </source>
</evidence>
<keyword evidence="5" id="KW-0675">Receptor</keyword>
<dbReference type="KEGG" id="arac:E0W69_003555"/>
<dbReference type="Proteomes" id="UP000292424">
    <property type="component" value="Chromosome"/>
</dbReference>
<dbReference type="Pfam" id="PF14905">
    <property type="entry name" value="OMP_b-brl_3"/>
    <property type="match status" value="1"/>
</dbReference>